<dbReference type="AlphaFoldDB" id="A0A1S8A5P4"/>
<keyword evidence="3" id="KW-1185">Reference proteome</keyword>
<feature type="transmembrane region" description="Helical" evidence="1">
    <location>
        <begin position="50"/>
        <end position="72"/>
    </location>
</feature>
<feature type="transmembrane region" description="Helical" evidence="1">
    <location>
        <begin position="146"/>
        <end position="173"/>
    </location>
</feature>
<organism evidence="2">
    <name type="scientific">Rosellinia necatrix</name>
    <name type="common">White root-rot fungus</name>
    <dbReference type="NCBI Taxonomy" id="77044"/>
    <lineage>
        <taxon>Eukaryota</taxon>
        <taxon>Fungi</taxon>
        <taxon>Dikarya</taxon>
        <taxon>Ascomycota</taxon>
        <taxon>Pezizomycotina</taxon>
        <taxon>Sordariomycetes</taxon>
        <taxon>Xylariomycetidae</taxon>
        <taxon>Xylariales</taxon>
        <taxon>Xylariaceae</taxon>
        <taxon>Rosellinia</taxon>
    </lineage>
</organism>
<dbReference type="Proteomes" id="UP000054516">
    <property type="component" value="Unassembled WGS sequence"/>
</dbReference>
<feature type="transmembrane region" description="Helical" evidence="1">
    <location>
        <begin position="226"/>
        <end position="245"/>
    </location>
</feature>
<dbReference type="EMBL" id="DF977450">
    <property type="protein sequence ID" value="GAW25381.1"/>
    <property type="molecule type" value="Genomic_DNA"/>
</dbReference>
<reference evidence="2" key="1">
    <citation type="submission" date="2016-03" db="EMBL/GenBank/DDBJ databases">
        <title>Draft genome sequence of Rosellinia necatrix.</title>
        <authorList>
            <person name="Kanematsu S."/>
        </authorList>
    </citation>
    <scope>NUCLEOTIDE SEQUENCE [LARGE SCALE GENOMIC DNA]</scope>
    <source>
        <strain evidence="2">W97</strain>
    </source>
</reference>
<keyword evidence="1" id="KW-0472">Membrane</keyword>
<dbReference type="STRING" id="77044.A0A1S8A5P4"/>
<name>A0A1S8A5P4_ROSNE</name>
<gene>
    <name evidence="2" type="ORF">SAMD00023353_0502320</name>
</gene>
<sequence>MVSISWGSIKSFALFLGPILLPKAIGYYQRARAASRAANQPIRPLPASGLRALAILLPVALALLVLALPPFAPENLFALTTSRLQIPTDVLFTRLASLRPRGALTAADAALRGRFVNLESRLLYLQYGPDVLASCPFCASDEPKTYLYYALPALLAPHLLNLVVLSAATSAALAGREAAVWRRSAAVASVVVAGLDVWAVSTYNHGANARATRLADLEMFFWTARVLRFAALAVLDLGTAALVYVSATNRLFALPPDPAARVEAITRQLLATKSRLNAVGIVKNTNLRDTDLRTRISAYWTHEGRLMHDVMEDREVVEGVNDALSNRININDISRDAENYALNVLPRPRPPIPETTVG</sequence>
<accession>A0A1S8A5P4</accession>
<evidence type="ECO:0000256" key="1">
    <source>
        <dbReference type="SAM" id="Phobius"/>
    </source>
</evidence>
<dbReference type="PANTHER" id="PTHR39470">
    <property type="entry name" value="CHROMOSOME 10, WHOLE GENOME SHOTGUN SEQUENCE"/>
    <property type="match status" value="1"/>
</dbReference>
<keyword evidence="1" id="KW-1133">Transmembrane helix</keyword>
<dbReference type="PANTHER" id="PTHR39470:SF1">
    <property type="entry name" value="CHORISMATE SYNTHASE PROTEIN"/>
    <property type="match status" value="1"/>
</dbReference>
<evidence type="ECO:0000313" key="2">
    <source>
        <dbReference type="EMBL" id="GAW25381.1"/>
    </source>
</evidence>
<feature type="transmembrane region" description="Helical" evidence="1">
    <location>
        <begin position="12"/>
        <end position="29"/>
    </location>
</feature>
<proteinExistence type="predicted"/>
<evidence type="ECO:0008006" key="4">
    <source>
        <dbReference type="Google" id="ProtNLM"/>
    </source>
</evidence>
<dbReference type="OMA" id="YFYYALP"/>
<evidence type="ECO:0000313" key="3">
    <source>
        <dbReference type="Proteomes" id="UP000054516"/>
    </source>
</evidence>
<keyword evidence="1" id="KW-0812">Transmembrane</keyword>
<dbReference type="OrthoDB" id="69461at2759"/>
<protein>
    <recommendedName>
        <fullName evidence="4">Chorismate synthase protein</fullName>
    </recommendedName>
</protein>